<dbReference type="EMBL" id="BMAU01021424">
    <property type="protein sequence ID" value="GFY34477.1"/>
    <property type="molecule type" value="Genomic_DNA"/>
</dbReference>
<feature type="compositionally biased region" description="Low complexity" evidence="1">
    <location>
        <begin position="323"/>
        <end position="335"/>
    </location>
</feature>
<dbReference type="Proteomes" id="UP000887159">
    <property type="component" value="Unassembled WGS sequence"/>
</dbReference>
<evidence type="ECO:0000313" key="2">
    <source>
        <dbReference type="EMBL" id="GFY34477.1"/>
    </source>
</evidence>
<organism evidence="2 3">
    <name type="scientific">Trichonephila clavipes</name>
    <name type="common">Golden silk orbweaver</name>
    <name type="synonym">Nephila clavipes</name>
    <dbReference type="NCBI Taxonomy" id="2585209"/>
    <lineage>
        <taxon>Eukaryota</taxon>
        <taxon>Metazoa</taxon>
        <taxon>Ecdysozoa</taxon>
        <taxon>Arthropoda</taxon>
        <taxon>Chelicerata</taxon>
        <taxon>Arachnida</taxon>
        <taxon>Araneae</taxon>
        <taxon>Araneomorphae</taxon>
        <taxon>Entelegynae</taxon>
        <taxon>Araneoidea</taxon>
        <taxon>Nephilidae</taxon>
        <taxon>Trichonephila</taxon>
    </lineage>
</organism>
<dbReference type="AlphaFoldDB" id="A0A8X6WG78"/>
<evidence type="ECO:0000256" key="1">
    <source>
        <dbReference type="SAM" id="MobiDB-lite"/>
    </source>
</evidence>
<name>A0A8X6WG78_TRICX</name>
<gene>
    <name evidence="2" type="primary">NCL1_42224</name>
    <name evidence="2" type="ORF">TNCV_2821631</name>
</gene>
<feature type="compositionally biased region" description="Basic residues" evidence="1">
    <location>
        <begin position="350"/>
        <end position="359"/>
    </location>
</feature>
<reference evidence="2" key="1">
    <citation type="submission" date="2020-08" db="EMBL/GenBank/DDBJ databases">
        <title>Multicomponent nature underlies the extraordinary mechanical properties of spider dragline silk.</title>
        <authorList>
            <person name="Kono N."/>
            <person name="Nakamura H."/>
            <person name="Mori M."/>
            <person name="Yoshida Y."/>
            <person name="Ohtoshi R."/>
            <person name="Malay A.D."/>
            <person name="Moran D.A.P."/>
            <person name="Tomita M."/>
            <person name="Numata K."/>
            <person name="Arakawa K."/>
        </authorList>
    </citation>
    <scope>NUCLEOTIDE SEQUENCE</scope>
</reference>
<sequence length="433" mass="48234">MVSWEYLWPTLRCRRVAGMSLLLSIGWWYLSSESPKRHCCRVSAADKGCLVYPLDPHPDAVSLYSGCTLGDEPKSIKRLRSGDLLIETISALQTKSFLLAKTFLNSPVTVSPHKSLNTCMGVISEPNLLNTPESEILEGFSDQGVIQRFGHSQTSCRGQQTCSRCACVGHTSTDCSLEPKCINCSQPHSADSKLCPRWKSEKQIQEIKTNKNISYLEARKLIPLQQSQTYAQATISSKQSATTQTDENITKIKCPPLNLLQPLRKPNISPNTPVVTISSSTQAQLLPSISSIAATNSEPQPPIPTSNDVSSTNEMFTRIESSSSIIPTSSSKSVIQTPSDSNIEQDAKKISKARARKRKKQLLKKMNDAMIEIKMAPHRRRKPAPEEYTTDEEDMITYDVEEDEIEPHPDLVEKDGKQYWKGSLLLIPTRSRK</sequence>
<evidence type="ECO:0008006" key="4">
    <source>
        <dbReference type="Google" id="ProtNLM"/>
    </source>
</evidence>
<comment type="caution">
    <text evidence="2">The sequence shown here is derived from an EMBL/GenBank/DDBJ whole genome shotgun (WGS) entry which is preliminary data.</text>
</comment>
<protein>
    <recommendedName>
        <fullName evidence="4">Gag-like protein</fullName>
    </recommendedName>
</protein>
<evidence type="ECO:0000313" key="3">
    <source>
        <dbReference type="Proteomes" id="UP000887159"/>
    </source>
</evidence>
<feature type="region of interest" description="Disordered" evidence="1">
    <location>
        <begin position="323"/>
        <end position="359"/>
    </location>
</feature>
<keyword evidence="3" id="KW-1185">Reference proteome</keyword>
<proteinExistence type="predicted"/>
<accession>A0A8X6WG78</accession>